<dbReference type="RefSeq" id="XP_010703109.1">
    <property type="nucleotide sequence ID" value="XM_010704807.1"/>
</dbReference>
<dbReference type="VEuPathDB" id="TriTrypDB:LPAL13_350023200"/>
<dbReference type="EMBL" id="CP009404">
    <property type="protein sequence ID" value="AIO02309.1"/>
    <property type="molecule type" value="Genomic_DNA"/>
</dbReference>
<dbReference type="Proteomes" id="UP000063063">
    <property type="component" value="Chromosome 35"/>
</dbReference>
<comment type="similarity">
    <text evidence="2 6">Belongs to the QNG1 protein family.</text>
</comment>
<reference evidence="7 8" key="1">
    <citation type="journal article" date="2015" name="Sci. Rep.">
        <title>The genome of Leishmania panamensis: insights into genomics of the L. (Viannia) subgenus.</title>
        <authorList>
            <person name="Llanes A."/>
            <person name="Restrepo C.M."/>
            <person name="Vecchio G.D."/>
            <person name="Anguizola F.J."/>
            <person name="Lleonart R."/>
        </authorList>
    </citation>
    <scope>NUCLEOTIDE SEQUENCE [LARGE SCALE GENOMIC DNA]</scope>
    <source>
        <strain evidence="7 8">MHOM/PA/94/PSC-1</strain>
    </source>
</reference>
<dbReference type="Pfam" id="PF10343">
    <property type="entry name" value="Q_salvage"/>
    <property type="match status" value="1"/>
</dbReference>
<organism evidence="7 8">
    <name type="scientific">Leishmania panamensis</name>
    <dbReference type="NCBI Taxonomy" id="5679"/>
    <lineage>
        <taxon>Eukaryota</taxon>
        <taxon>Discoba</taxon>
        <taxon>Euglenozoa</taxon>
        <taxon>Kinetoplastea</taxon>
        <taxon>Metakinetoplastina</taxon>
        <taxon>Trypanosomatida</taxon>
        <taxon>Trypanosomatidae</taxon>
        <taxon>Leishmaniinae</taxon>
        <taxon>Leishmania</taxon>
        <taxon>Leishmania guyanensis species complex</taxon>
    </lineage>
</organism>
<dbReference type="KEGG" id="lpan:LPMP_351720"/>
<dbReference type="OrthoDB" id="416777at2759"/>
<dbReference type="GeneID" id="22579201"/>
<protein>
    <recommendedName>
        <fullName evidence="3 6">Queuosine 5'-phosphate N-glycosylase/hydrolase</fullName>
        <ecNumber evidence="6">3.2.2.-</ecNumber>
    </recommendedName>
    <alternativeName>
        <fullName evidence="4 6">Queuosine-nucleotide N-glycosylase/hydrolase</fullName>
    </alternativeName>
</protein>
<comment type="function">
    <text evidence="6">Catalyzes the hydrolysis of queuosine 5'-phosphate, releasing the nucleobase queuine (q). Is required for salvage of queuine from exogenous queuosine (Q) that is imported and then converted to queuosine 5'-phosphate intracellularly.</text>
</comment>
<evidence type="ECO:0000256" key="2">
    <source>
        <dbReference type="ARBA" id="ARBA00035119"/>
    </source>
</evidence>
<evidence type="ECO:0000313" key="7">
    <source>
        <dbReference type="EMBL" id="AIO02309.1"/>
    </source>
</evidence>
<evidence type="ECO:0000256" key="6">
    <source>
        <dbReference type="RuleBase" id="RU365002"/>
    </source>
</evidence>
<evidence type="ECO:0000313" key="8">
    <source>
        <dbReference type="Proteomes" id="UP000063063"/>
    </source>
</evidence>
<proteinExistence type="inferred from homology"/>
<evidence type="ECO:0000256" key="4">
    <source>
        <dbReference type="ARBA" id="ARBA00035393"/>
    </source>
</evidence>
<dbReference type="PANTHER" id="PTHR21314">
    <property type="entry name" value="QUEUOSINE 5'-PHOSPHATE N-GLYCOSYLASE_HYDROLASE-RELATED"/>
    <property type="match status" value="1"/>
</dbReference>
<dbReference type="GO" id="GO:0006400">
    <property type="term" value="P:tRNA modification"/>
    <property type="evidence" value="ECO:0007669"/>
    <property type="project" value="TreeGrafter"/>
</dbReference>
<evidence type="ECO:0000256" key="1">
    <source>
        <dbReference type="ARBA" id="ARBA00022801"/>
    </source>
</evidence>
<dbReference type="VEuPathDB" id="TriTrypDB:LPMP_351720"/>
<dbReference type="eggNOG" id="ENOG502RYMP">
    <property type="taxonomic scope" value="Eukaryota"/>
</dbReference>
<evidence type="ECO:0000256" key="5">
    <source>
        <dbReference type="ARBA" id="ARBA00048204"/>
    </source>
</evidence>
<dbReference type="GO" id="GO:0016787">
    <property type="term" value="F:hydrolase activity"/>
    <property type="evidence" value="ECO:0007669"/>
    <property type="project" value="UniProtKB-KW"/>
</dbReference>
<keyword evidence="1 6" id="KW-0378">Hydrolase</keyword>
<sequence>MACTVPSSYTGESVRGTIYRLYGQCPNVPLSILHATVPPVTASLLQQRADVFDAILDCIHDELYTSSSAIDRDVATCSSVITDHWLLSVPESLRCDEKAVVNYLGMLVAIDFCHWAEVPCNGRRCATARVGEEVTGFGGFYAAVEPPSGDSGLMNRGTTATAAVAELFTEPSNTAPTELGAPPTVVTATATLLRGSAAMMYLLRRAVEVHHLPWFHPDFLQCFRGDTAAAMSALSVCFIGCREDGVTPLWMPCTRERVELLLSLADAFVSRRTSYYAFLRECDGFIFAPDAAAAAKASCGFVPALVRFHPRYCDFVRVPVEGPGCLSVNAGEAASRVRILPVLKLSQLTALAIEQALTALWRYQAANSPSSTSRISIAPPSAPADSWLADRAACVAHAGLESSTTGLHSSLSGVFVDSAKLSICCDYQIPKALRAAGLLLYDDYLACLVDRHVLLLPGSVEEVSIRVATLIAAERLLEFLNTPVQKQALLARGAGAAAAEVPGAAVQLPEKKSCNVMHLDYALWYVGRYMLPRKARHHLCRTIMY</sequence>
<dbReference type="EC" id="3.2.2.-" evidence="6"/>
<keyword evidence="8" id="KW-1185">Reference proteome</keyword>
<comment type="catalytic activity">
    <reaction evidence="5 6">
        <text>queuosine 5'-phosphate + H2O = queuine + D-ribose 5-phosphate</text>
        <dbReference type="Rhea" id="RHEA:75387"/>
        <dbReference type="ChEBI" id="CHEBI:15377"/>
        <dbReference type="ChEBI" id="CHEBI:17433"/>
        <dbReference type="ChEBI" id="CHEBI:78346"/>
        <dbReference type="ChEBI" id="CHEBI:194371"/>
    </reaction>
    <physiologicalReaction direction="left-to-right" evidence="5 6">
        <dbReference type="Rhea" id="RHEA:75388"/>
    </physiologicalReaction>
</comment>
<name>A0A088S239_LEIPA</name>
<accession>A0A088S239</accession>
<evidence type="ECO:0000256" key="3">
    <source>
        <dbReference type="ARBA" id="ARBA00035306"/>
    </source>
</evidence>
<dbReference type="AlphaFoldDB" id="A0A088S239"/>
<gene>
    <name evidence="7" type="ORF">LPMP_351720</name>
</gene>
<dbReference type="InterPro" id="IPR019438">
    <property type="entry name" value="Q_salvage"/>
</dbReference>
<dbReference type="PANTHER" id="PTHR21314:SF0">
    <property type="entry name" value="QUEUOSINE 5'-PHOSPHATE N-GLYCOSYLASE_HYDROLASE"/>
    <property type="match status" value="1"/>
</dbReference>